<reference evidence="4" key="1">
    <citation type="submission" date="2016-10" db="EMBL/GenBank/DDBJ databases">
        <title>Sequence of Gallionella enrichment culture.</title>
        <authorList>
            <person name="Poehlein A."/>
            <person name="Muehling M."/>
            <person name="Daniel R."/>
        </authorList>
    </citation>
    <scope>NUCLEOTIDE SEQUENCE</scope>
</reference>
<feature type="region of interest" description="Disordered" evidence="1">
    <location>
        <begin position="181"/>
        <end position="220"/>
    </location>
</feature>
<evidence type="ECO:0000259" key="3">
    <source>
        <dbReference type="SMART" id="SM00978"/>
    </source>
</evidence>
<sequence>MTITKAIGLLCVLTMCLHPALSRAESDTAPASGFLHHSAHHHHESDRNVQPPRAHAAPVGPAVQSQDLSLPSMADPRPMVAPAAPAAAGAAPGSLPGVPTGEAQPAGFAAQTSGALAGFTGGGIVSLLGGSAPFFGQGGAGFAGAMAQLMLLYLLVRALLRRLLPRRRPVHATAYRAMDGLDEPSLGHRHHDDFDREPRLSLGPVRDSAPTAPPLQAAPGPLRHFVMSETDLADVEALLAALQQARTQADGAALQRLCAPDLAERYLREARTLAADGRDFSLEDVRITKGDVMETWHEDGARYATIALQWTALRHSGRLGDTPRRVEQSETWTVCNDPAAPWADLPWVLVAVR</sequence>
<organism evidence="4">
    <name type="scientific">mine drainage metagenome</name>
    <dbReference type="NCBI Taxonomy" id="410659"/>
    <lineage>
        <taxon>unclassified sequences</taxon>
        <taxon>metagenomes</taxon>
        <taxon>ecological metagenomes</taxon>
    </lineage>
</organism>
<gene>
    <name evidence="4" type="ORF">GALL_158390</name>
</gene>
<dbReference type="AlphaFoldDB" id="A0A1J5SCR6"/>
<feature type="region of interest" description="Disordered" evidence="1">
    <location>
        <begin position="32"/>
        <end position="104"/>
    </location>
</feature>
<protein>
    <submittedName>
        <fullName evidence="4">Tim44-like domain protein</fullName>
    </submittedName>
</protein>
<feature type="compositionally biased region" description="Low complexity" evidence="1">
    <location>
        <begin position="81"/>
        <end position="93"/>
    </location>
</feature>
<feature type="compositionally biased region" description="Basic and acidic residues" evidence="1">
    <location>
        <begin position="190"/>
        <end position="199"/>
    </location>
</feature>
<keyword evidence="2" id="KW-0812">Transmembrane</keyword>
<keyword evidence="2" id="KW-1133">Transmembrane helix</keyword>
<dbReference type="InterPro" id="IPR032710">
    <property type="entry name" value="NTF2-like_dom_sf"/>
</dbReference>
<dbReference type="SUPFAM" id="SSF54427">
    <property type="entry name" value="NTF2-like"/>
    <property type="match status" value="1"/>
</dbReference>
<proteinExistence type="predicted"/>
<evidence type="ECO:0000256" key="1">
    <source>
        <dbReference type="SAM" id="MobiDB-lite"/>
    </source>
</evidence>
<comment type="caution">
    <text evidence="4">The sequence shown here is derived from an EMBL/GenBank/DDBJ whole genome shotgun (WGS) entry which is preliminary data.</text>
</comment>
<evidence type="ECO:0000256" key="2">
    <source>
        <dbReference type="SAM" id="Phobius"/>
    </source>
</evidence>
<dbReference type="InterPro" id="IPR007379">
    <property type="entry name" value="Tim44-like_dom"/>
</dbReference>
<keyword evidence="2" id="KW-0472">Membrane</keyword>
<evidence type="ECO:0000313" key="4">
    <source>
        <dbReference type="EMBL" id="OIR01981.1"/>
    </source>
</evidence>
<name>A0A1J5SCR6_9ZZZZ</name>
<feature type="transmembrane region" description="Helical" evidence="2">
    <location>
        <begin position="140"/>
        <end position="160"/>
    </location>
</feature>
<dbReference type="EMBL" id="MLJW01000078">
    <property type="protein sequence ID" value="OIR01981.1"/>
    <property type="molecule type" value="Genomic_DNA"/>
</dbReference>
<dbReference type="Pfam" id="PF04280">
    <property type="entry name" value="Tim44"/>
    <property type="match status" value="1"/>
</dbReference>
<feature type="domain" description="Tim44-like" evidence="3">
    <location>
        <begin position="208"/>
        <end position="353"/>
    </location>
</feature>
<dbReference type="SMART" id="SM00978">
    <property type="entry name" value="Tim44"/>
    <property type="match status" value="1"/>
</dbReference>
<accession>A0A1J5SCR6</accession>